<feature type="transmembrane region" description="Helical" evidence="6">
    <location>
        <begin position="66"/>
        <end position="87"/>
    </location>
</feature>
<dbReference type="RefSeq" id="WP_286345752.1">
    <property type="nucleotide sequence ID" value="NZ_AP027732.1"/>
</dbReference>
<comment type="subcellular location">
    <subcellularLocation>
        <location evidence="1">Cell membrane</location>
        <topology evidence="1">Multi-pass membrane protein</topology>
    </subcellularLocation>
</comment>
<dbReference type="InterPro" id="IPR050189">
    <property type="entry name" value="MFS_Efflux_Transporters"/>
</dbReference>
<evidence type="ECO:0000259" key="7">
    <source>
        <dbReference type="PROSITE" id="PS50850"/>
    </source>
</evidence>
<dbReference type="Proteomes" id="UP001321486">
    <property type="component" value="Chromosome"/>
</dbReference>
<feature type="transmembrane region" description="Helical" evidence="6">
    <location>
        <begin position="280"/>
        <end position="301"/>
    </location>
</feature>
<reference evidence="9" key="1">
    <citation type="journal article" date="2019" name="Int. J. Syst. Evol. Microbiol.">
        <title>The Global Catalogue of Microorganisms (GCM) 10K type strain sequencing project: providing services to taxonomists for standard genome sequencing and annotation.</title>
        <authorList>
            <consortium name="The Broad Institute Genomics Platform"/>
            <consortium name="The Broad Institute Genome Sequencing Center for Infectious Disease"/>
            <person name="Wu L."/>
            <person name="Ma J."/>
        </authorList>
    </citation>
    <scope>NUCLEOTIDE SEQUENCE [LARGE SCALE GENOMIC DNA]</scope>
    <source>
        <strain evidence="9">NBRC 108728</strain>
    </source>
</reference>
<dbReference type="Pfam" id="PF07690">
    <property type="entry name" value="MFS_1"/>
    <property type="match status" value="1"/>
</dbReference>
<dbReference type="InterPro" id="IPR020846">
    <property type="entry name" value="MFS_dom"/>
</dbReference>
<evidence type="ECO:0000256" key="1">
    <source>
        <dbReference type="ARBA" id="ARBA00004651"/>
    </source>
</evidence>
<feature type="transmembrane region" description="Helical" evidence="6">
    <location>
        <begin position="402"/>
        <end position="421"/>
    </location>
</feature>
<dbReference type="PROSITE" id="PS50850">
    <property type="entry name" value="MFS"/>
    <property type="match status" value="1"/>
</dbReference>
<evidence type="ECO:0000256" key="6">
    <source>
        <dbReference type="SAM" id="Phobius"/>
    </source>
</evidence>
<keyword evidence="9" id="KW-1185">Reference proteome</keyword>
<evidence type="ECO:0000313" key="8">
    <source>
        <dbReference type="EMBL" id="BDZ48843.1"/>
    </source>
</evidence>
<feature type="domain" description="Major facilitator superfamily (MFS) profile" evidence="7">
    <location>
        <begin position="32"/>
        <end position="426"/>
    </location>
</feature>
<feature type="transmembrane region" description="Helical" evidence="6">
    <location>
        <begin position="313"/>
        <end position="331"/>
    </location>
</feature>
<feature type="transmembrane region" description="Helical" evidence="6">
    <location>
        <begin position="125"/>
        <end position="151"/>
    </location>
</feature>
<evidence type="ECO:0000313" key="9">
    <source>
        <dbReference type="Proteomes" id="UP001321486"/>
    </source>
</evidence>
<keyword evidence="5 6" id="KW-0472">Membrane</keyword>
<keyword evidence="4 6" id="KW-1133">Transmembrane helix</keyword>
<feature type="transmembrane region" description="Helical" evidence="6">
    <location>
        <begin position="248"/>
        <end position="268"/>
    </location>
</feature>
<gene>
    <name evidence="8" type="ORF">GCM10025867_10840</name>
</gene>
<dbReference type="PANTHER" id="PTHR43124">
    <property type="entry name" value="PURINE EFFLUX PUMP PBUE"/>
    <property type="match status" value="1"/>
</dbReference>
<feature type="transmembrane region" description="Helical" evidence="6">
    <location>
        <begin position="337"/>
        <end position="361"/>
    </location>
</feature>
<feature type="transmembrane region" description="Helical" evidence="6">
    <location>
        <begin position="373"/>
        <end position="396"/>
    </location>
</feature>
<evidence type="ECO:0000256" key="5">
    <source>
        <dbReference type="ARBA" id="ARBA00023136"/>
    </source>
</evidence>
<organism evidence="8 9">
    <name type="scientific">Frondihabitans sucicola</name>
    <dbReference type="NCBI Taxonomy" id="1268041"/>
    <lineage>
        <taxon>Bacteria</taxon>
        <taxon>Bacillati</taxon>
        <taxon>Actinomycetota</taxon>
        <taxon>Actinomycetes</taxon>
        <taxon>Micrococcales</taxon>
        <taxon>Microbacteriaceae</taxon>
        <taxon>Frondihabitans</taxon>
    </lineage>
</organism>
<dbReference type="PANTHER" id="PTHR43124:SF3">
    <property type="entry name" value="CHLORAMPHENICOL EFFLUX PUMP RV0191"/>
    <property type="match status" value="1"/>
</dbReference>
<feature type="transmembrane region" description="Helical" evidence="6">
    <location>
        <begin position="194"/>
        <end position="212"/>
    </location>
</feature>
<accession>A0ABM8GKW1</accession>
<dbReference type="InterPro" id="IPR036259">
    <property type="entry name" value="MFS_trans_sf"/>
</dbReference>
<feature type="transmembrane region" description="Helical" evidence="6">
    <location>
        <begin position="163"/>
        <end position="188"/>
    </location>
</feature>
<feature type="transmembrane region" description="Helical" evidence="6">
    <location>
        <begin position="35"/>
        <end position="54"/>
    </location>
</feature>
<feature type="transmembrane region" description="Helical" evidence="6">
    <location>
        <begin position="99"/>
        <end position="119"/>
    </location>
</feature>
<dbReference type="InterPro" id="IPR011701">
    <property type="entry name" value="MFS"/>
</dbReference>
<dbReference type="EMBL" id="AP027732">
    <property type="protein sequence ID" value="BDZ48843.1"/>
    <property type="molecule type" value="Genomic_DNA"/>
</dbReference>
<keyword evidence="2" id="KW-1003">Cell membrane</keyword>
<dbReference type="Gene3D" id="1.20.1250.20">
    <property type="entry name" value="MFS general substrate transporter like domains"/>
    <property type="match status" value="2"/>
</dbReference>
<protein>
    <submittedName>
        <fullName evidence="8">MFS transporter</fullName>
    </submittedName>
</protein>
<sequence>MTSVDDAPVRQEGATESLPRQTVLEKIGLPKGMSFGVLGMIIFVVGDALEVTWITNFFSTGIGIPLASAAWIVTAFGICGAVGAYVVGPLTNVLGPRRVMLIGLFLWAAVDAVFISVALPSENYWLILAVYALRGLGQPLFGFAFLIWLTKRARAGHEARTQAWFWFCLSGGQQILGVAVAGLVLPVLGPLGTLWIGLGIALAGGLVAVLLIRDPTGIGSTKVGGSVSQHFLAGLSIIWRQPKVGVGGLVKIINIGGILAVTVYYVPYLTTEIKVPLSQAVLAFTILGITGVPGNLVWGWLSDRLGWANTVQWVASPINAICIALLFWVPQWAGANFVLIAVVMLVWGVGTSAYVPISALVPALAPKEKPAALGVINLSTGVASLLGPAIVAIVLPGLGFQGVTWAVVALYVLSFLLMFYVQLPGRARTTADLPVDEADVPLVSVPASPPVTL</sequence>
<evidence type="ECO:0000256" key="3">
    <source>
        <dbReference type="ARBA" id="ARBA00022692"/>
    </source>
</evidence>
<dbReference type="SUPFAM" id="SSF103473">
    <property type="entry name" value="MFS general substrate transporter"/>
    <property type="match status" value="1"/>
</dbReference>
<evidence type="ECO:0000256" key="4">
    <source>
        <dbReference type="ARBA" id="ARBA00022989"/>
    </source>
</evidence>
<evidence type="ECO:0000256" key="2">
    <source>
        <dbReference type="ARBA" id="ARBA00022475"/>
    </source>
</evidence>
<keyword evidence="3 6" id="KW-0812">Transmembrane</keyword>
<name>A0ABM8GKW1_9MICO</name>
<proteinExistence type="predicted"/>